<evidence type="ECO:0000256" key="7">
    <source>
        <dbReference type="ARBA" id="ARBA00041682"/>
    </source>
</evidence>
<evidence type="ECO:0000313" key="10">
    <source>
        <dbReference type="EMBL" id="SVB50841.1"/>
    </source>
</evidence>
<evidence type="ECO:0000256" key="4">
    <source>
        <dbReference type="ARBA" id="ARBA00022755"/>
    </source>
</evidence>
<dbReference type="InterPro" id="IPR004607">
    <property type="entry name" value="GART"/>
</dbReference>
<evidence type="ECO:0000256" key="2">
    <source>
        <dbReference type="ARBA" id="ARBA00012254"/>
    </source>
</evidence>
<dbReference type="EMBL" id="UINC01044844">
    <property type="protein sequence ID" value="SVB50841.1"/>
    <property type="molecule type" value="Genomic_DNA"/>
</dbReference>
<evidence type="ECO:0000256" key="6">
    <source>
        <dbReference type="ARBA" id="ARBA00041324"/>
    </source>
</evidence>
<dbReference type="PANTHER" id="PTHR43369:SF2">
    <property type="entry name" value="PHOSPHORIBOSYLGLYCINAMIDE FORMYLTRANSFERASE"/>
    <property type="match status" value="1"/>
</dbReference>
<dbReference type="HAMAP" id="MF_01930">
    <property type="entry name" value="PurN"/>
    <property type="match status" value="1"/>
</dbReference>
<accession>A0A382ELJ8</accession>
<dbReference type="EC" id="2.1.2.2" evidence="2"/>
<dbReference type="GO" id="GO:0004644">
    <property type="term" value="F:phosphoribosylglycinamide formyltransferase activity"/>
    <property type="evidence" value="ECO:0007669"/>
    <property type="project" value="UniProtKB-EC"/>
</dbReference>
<dbReference type="NCBIfam" id="TIGR00639">
    <property type="entry name" value="PurN"/>
    <property type="match status" value="1"/>
</dbReference>
<name>A0A382ELJ8_9ZZZZ</name>
<proteinExistence type="inferred from homology"/>
<dbReference type="GO" id="GO:0006189">
    <property type="term" value="P:'de novo' IMP biosynthetic process"/>
    <property type="evidence" value="ECO:0007669"/>
    <property type="project" value="UniProtKB-UniPathway"/>
</dbReference>
<dbReference type="AlphaFoldDB" id="A0A382ELJ8"/>
<dbReference type="PROSITE" id="PS00373">
    <property type="entry name" value="GART"/>
    <property type="match status" value="1"/>
</dbReference>
<protein>
    <recommendedName>
        <fullName evidence="2">phosphoribosylglycinamide formyltransferase 1</fullName>
        <ecNumber evidence="2">2.1.2.2</ecNumber>
    </recommendedName>
    <alternativeName>
        <fullName evidence="7">5'-phosphoribosylglycinamide transformylase</fullName>
    </alternativeName>
    <alternativeName>
        <fullName evidence="6">GAR transformylase</fullName>
    </alternativeName>
</protein>
<evidence type="ECO:0000256" key="8">
    <source>
        <dbReference type="ARBA" id="ARBA00047664"/>
    </source>
</evidence>
<comment type="pathway">
    <text evidence="1">Purine metabolism; IMP biosynthesis via de novo pathway; N(2)-formyl-N(1)-(5-phospho-D-ribosyl)glycinamide from N(1)-(5-phospho-D-ribosyl)glycinamide (10-formyl THF route): step 1/1.</text>
</comment>
<keyword evidence="3" id="KW-0808">Transferase</keyword>
<dbReference type="UniPathway" id="UPA00074">
    <property type="reaction ID" value="UER00126"/>
</dbReference>
<dbReference type="Pfam" id="PF00551">
    <property type="entry name" value="Formyl_trans_N"/>
    <property type="match status" value="1"/>
</dbReference>
<evidence type="ECO:0000256" key="5">
    <source>
        <dbReference type="ARBA" id="ARBA00038440"/>
    </source>
</evidence>
<dbReference type="PANTHER" id="PTHR43369">
    <property type="entry name" value="PHOSPHORIBOSYLGLYCINAMIDE FORMYLTRANSFERASE"/>
    <property type="match status" value="1"/>
</dbReference>
<dbReference type="InterPro" id="IPR036477">
    <property type="entry name" value="Formyl_transf_N_sf"/>
</dbReference>
<comment type="similarity">
    <text evidence="5">Belongs to the GART family.</text>
</comment>
<organism evidence="10">
    <name type="scientific">marine metagenome</name>
    <dbReference type="NCBI Taxonomy" id="408172"/>
    <lineage>
        <taxon>unclassified sequences</taxon>
        <taxon>metagenomes</taxon>
        <taxon>ecological metagenomes</taxon>
    </lineage>
</organism>
<evidence type="ECO:0000259" key="9">
    <source>
        <dbReference type="Pfam" id="PF00551"/>
    </source>
</evidence>
<dbReference type="CDD" id="cd08645">
    <property type="entry name" value="FMT_core_GART"/>
    <property type="match status" value="1"/>
</dbReference>
<dbReference type="SUPFAM" id="SSF53328">
    <property type="entry name" value="Formyltransferase"/>
    <property type="match status" value="1"/>
</dbReference>
<keyword evidence="4" id="KW-0658">Purine biosynthesis</keyword>
<dbReference type="Gene3D" id="3.40.50.170">
    <property type="entry name" value="Formyl transferase, N-terminal domain"/>
    <property type="match status" value="1"/>
</dbReference>
<feature type="domain" description="Formyl transferase N-terminal" evidence="9">
    <location>
        <begin position="33"/>
        <end position="215"/>
    </location>
</feature>
<dbReference type="InterPro" id="IPR001555">
    <property type="entry name" value="GART_AS"/>
</dbReference>
<dbReference type="InterPro" id="IPR002376">
    <property type="entry name" value="Formyl_transf_N"/>
</dbReference>
<gene>
    <name evidence="10" type="ORF">METZ01_LOCUS203695</name>
</gene>
<reference evidence="10" key="1">
    <citation type="submission" date="2018-05" db="EMBL/GenBank/DDBJ databases">
        <authorList>
            <person name="Lanie J.A."/>
            <person name="Ng W.-L."/>
            <person name="Kazmierczak K.M."/>
            <person name="Andrzejewski T.M."/>
            <person name="Davidsen T.M."/>
            <person name="Wayne K.J."/>
            <person name="Tettelin H."/>
            <person name="Glass J.I."/>
            <person name="Rusch D."/>
            <person name="Podicherti R."/>
            <person name="Tsui H.-C.T."/>
            <person name="Winkler M.E."/>
        </authorList>
    </citation>
    <scope>NUCLEOTIDE SEQUENCE</scope>
</reference>
<comment type="catalytic activity">
    <reaction evidence="8">
        <text>N(1)-(5-phospho-beta-D-ribosyl)glycinamide + (6R)-10-formyltetrahydrofolate = N(2)-formyl-N(1)-(5-phospho-beta-D-ribosyl)glycinamide + (6S)-5,6,7,8-tetrahydrofolate + H(+)</text>
        <dbReference type="Rhea" id="RHEA:15053"/>
        <dbReference type="ChEBI" id="CHEBI:15378"/>
        <dbReference type="ChEBI" id="CHEBI:57453"/>
        <dbReference type="ChEBI" id="CHEBI:143788"/>
        <dbReference type="ChEBI" id="CHEBI:147286"/>
        <dbReference type="ChEBI" id="CHEBI:195366"/>
        <dbReference type="EC" id="2.1.2.2"/>
    </reaction>
</comment>
<evidence type="ECO:0000256" key="3">
    <source>
        <dbReference type="ARBA" id="ARBA00022679"/>
    </source>
</evidence>
<dbReference type="GO" id="GO:0005829">
    <property type="term" value="C:cytosol"/>
    <property type="evidence" value="ECO:0007669"/>
    <property type="project" value="TreeGrafter"/>
</dbReference>
<evidence type="ECO:0000256" key="1">
    <source>
        <dbReference type="ARBA" id="ARBA00005054"/>
    </source>
</evidence>
<sequence>MSGPKHQTESGLSLDMGSEFLLPRAGTIEDPVRLAVLVSGGGSGLAALLRYQQTPRCHSTVLALADSTDAGGLEHARNAGVKNVGVPLPMEVDKSERRLAHEHLVHAELVAADAELVVLSGYMRILTPWFVSRWKGRLVNIHPSLLPDFPGAHAHRDVLAAGVSVTGCSVHLVDEGVDSGPVLAQRQVEVLPDDDEEALQERVKRSEHMLYPEVLDQLCSGRISL</sequence>